<evidence type="ECO:0000259" key="1">
    <source>
        <dbReference type="Pfam" id="PF07883"/>
    </source>
</evidence>
<dbReference type="PANTHER" id="PTHR36440">
    <property type="entry name" value="PUTATIVE (AFU_ORTHOLOGUE AFUA_8G07350)-RELATED"/>
    <property type="match status" value="1"/>
</dbReference>
<sequence length="151" mass="16010">MKLDRNASTDADAIWVVGDRIRFLGGLPTTDVELIEVDVPPGSGTPPHSHASAEMFYILSGELTVRDFSEAGHPPSVTVAKPGDAITVASRKAHNYSNEGDMPVKMLVLIEPSMIAFFREAGTSEPQAEPDSARLGAAMERHGIDLLGAAA</sequence>
<feature type="domain" description="Cupin type-2" evidence="1">
    <location>
        <begin position="37"/>
        <end position="109"/>
    </location>
</feature>
<reference evidence="2" key="1">
    <citation type="submission" date="2023-02" db="EMBL/GenBank/DDBJ databases">
        <title>Description and genomic characterization of Salipiger bruguierae sp. nov., isolated from the sediment of mangrove plant Bruguiera sexangula.</title>
        <authorList>
            <person name="Long M."/>
        </authorList>
    </citation>
    <scope>NUCLEOTIDE SEQUENCE</scope>
    <source>
        <strain evidence="2">H15</strain>
        <plasmid evidence="2">unnamed5</plasmid>
    </source>
</reference>
<protein>
    <submittedName>
        <fullName evidence="2">Cupin domain-containing protein</fullName>
    </submittedName>
</protein>
<dbReference type="EMBL" id="CP123390">
    <property type="protein sequence ID" value="XCC97853.1"/>
    <property type="molecule type" value="Genomic_DNA"/>
</dbReference>
<geneLocation type="plasmid" evidence="2">
    <name>unnamed5</name>
</geneLocation>
<dbReference type="AlphaFoldDB" id="A0AAU8AT40"/>
<evidence type="ECO:0000313" key="2">
    <source>
        <dbReference type="EMBL" id="XCC97853.1"/>
    </source>
</evidence>
<dbReference type="InterPro" id="IPR014710">
    <property type="entry name" value="RmlC-like_jellyroll"/>
</dbReference>
<name>A0AAU8AT40_9RHOB</name>
<dbReference type="InterPro" id="IPR011051">
    <property type="entry name" value="RmlC_Cupin_sf"/>
</dbReference>
<proteinExistence type="predicted"/>
<dbReference type="SUPFAM" id="SSF51182">
    <property type="entry name" value="RmlC-like cupins"/>
    <property type="match status" value="1"/>
</dbReference>
<dbReference type="Gene3D" id="2.60.120.10">
    <property type="entry name" value="Jelly Rolls"/>
    <property type="match status" value="1"/>
</dbReference>
<gene>
    <name evidence="2" type="ORF">PVT71_28935</name>
</gene>
<dbReference type="InterPro" id="IPR013096">
    <property type="entry name" value="Cupin_2"/>
</dbReference>
<dbReference type="RefSeq" id="WP_353476732.1">
    <property type="nucleotide sequence ID" value="NZ_CP123390.1"/>
</dbReference>
<accession>A0AAU8AT40</accession>
<dbReference type="InterPro" id="IPR053146">
    <property type="entry name" value="QDO-like"/>
</dbReference>
<organism evidence="2">
    <name type="scientific">Alloyangia sp. H15</name>
    <dbReference type="NCBI Taxonomy" id="3029062"/>
    <lineage>
        <taxon>Bacteria</taxon>
        <taxon>Pseudomonadati</taxon>
        <taxon>Pseudomonadota</taxon>
        <taxon>Alphaproteobacteria</taxon>
        <taxon>Rhodobacterales</taxon>
        <taxon>Roseobacteraceae</taxon>
        <taxon>Alloyangia</taxon>
    </lineage>
</organism>
<dbReference type="Pfam" id="PF07883">
    <property type="entry name" value="Cupin_2"/>
    <property type="match status" value="1"/>
</dbReference>
<dbReference type="PANTHER" id="PTHR36440:SF1">
    <property type="entry name" value="PUTATIVE (AFU_ORTHOLOGUE AFUA_8G07350)-RELATED"/>
    <property type="match status" value="1"/>
</dbReference>
<keyword evidence="2" id="KW-0614">Plasmid</keyword>